<keyword evidence="1" id="KW-0812">Transmembrane</keyword>
<dbReference type="AlphaFoldDB" id="A0A948W5Z2"/>
<gene>
    <name evidence="2" type="ORF">KJ970_06440</name>
</gene>
<reference evidence="2" key="1">
    <citation type="submission" date="2021-05" db="EMBL/GenBank/DDBJ databases">
        <title>Energy efficiency and biological interactions define the core microbiome of deep oligotrophic groundwater.</title>
        <authorList>
            <person name="Mehrshad M."/>
            <person name="Lopez-Fernandez M."/>
            <person name="Bell E."/>
            <person name="Bernier-Latmani R."/>
            <person name="Bertilsson S."/>
            <person name="Dopson M."/>
        </authorList>
    </citation>
    <scope>NUCLEOTIDE SEQUENCE</scope>
    <source>
        <strain evidence="2">Modern_marine.mb.64</strain>
    </source>
</reference>
<dbReference type="Proteomes" id="UP000777784">
    <property type="component" value="Unassembled WGS sequence"/>
</dbReference>
<evidence type="ECO:0008006" key="4">
    <source>
        <dbReference type="Google" id="ProtNLM"/>
    </source>
</evidence>
<evidence type="ECO:0000256" key="1">
    <source>
        <dbReference type="SAM" id="Phobius"/>
    </source>
</evidence>
<dbReference type="Gene3D" id="2.60.40.4070">
    <property type="match status" value="1"/>
</dbReference>
<evidence type="ECO:0000313" key="3">
    <source>
        <dbReference type="Proteomes" id="UP000777784"/>
    </source>
</evidence>
<accession>A0A948W5Z2</accession>
<evidence type="ECO:0000313" key="2">
    <source>
        <dbReference type="EMBL" id="MBU2690550.1"/>
    </source>
</evidence>
<sequence>MKLQSVVSRPVKAVWIFGNLILMLCLLIGIPRADAIFYNIDPAQSSVTMTIFGFDFAGAADGTFYFATDPGIEAGAWDILWDLDATVEDIDAGLAALRNITIQTDPTKDAFGEITDPNPTDGVVSLNQFLPMIVHFTYDPLFGASEDYEIISESCFGEVILCENPASSGEATIHTATLRFNAAAQDTVPAEENPLGEDMPVRIILKADGTTNGLSGVAAGGRMGVSPQVRIWPNPSAGPVTVSLGAFQGTPPEIGVFDVSGRRIQLLSSTGGLSHEYQWNGRDSAGHPAPAGIYFIRCRIGDDISYNRCLRLK</sequence>
<organism evidence="2 3">
    <name type="scientific">Eiseniibacteriota bacterium</name>
    <dbReference type="NCBI Taxonomy" id="2212470"/>
    <lineage>
        <taxon>Bacteria</taxon>
        <taxon>Candidatus Eiseniibacteriota</taxon>
    </lineage>
</organism>
<keyword evidence="1" id="KW-0472">Membrane</keyword>
<protein>
    <recommendedName>
        <fullName evidence="4">T9SS type A sorting domain-containing protein</fullName>
    </recommendedName>
</protein>
<keyword evidence="1" id="KW-1133">Transmembrane helix</keyword>
<dbReference type="EMBL" id="JAHJDP010000032">
    <property type="protein sequence ID" value="MBU2690550.1"/>
    <property type="molecule type" value="Genomic_DNA"/>
</dbReference>
<comment type="caution">
    <text evidence="2">The sequence shown here is derived from an EMBL/GenBank/DDBJ whole genome shotgun (WGS) entry which is preliminary data.</text>
</comment>
<proteinExistence type="predicted"/>
<feature type="transmembrane region" description="Helical" evidence="1">
    <location>
        <begin position="12"/>
        <end position="30"/>
    </location>
</feature>
<name>A0A948W5Z2_UNCEI</name>